<gene>
    <name evidence="14 17" type="primary">addB</name>
    <name evidence="17" type="ORF">EJC50_12915</name>
</gene>
<evidence type="ECO:0000256" key="3">
    <source>
        <dbReference type="ARBA" id="ARBA00022723"/>
    </source>
</evidence>
<keyword evidence="18" id="KW-1185">Reference proteome</keyword>
<feature type="region of interest" description="Disordered" evidence="15">
    <location>
        <begin position="1157"/>
        <end position="1184"/>
    </location>
</feature>
<dbReference type="InterPro" id="IPR014140">
    <property type="entry name" value="DNA_helicase_suAddB"/>
</dbReference>
<keyword evidence="2 14" id="KW-0540">Nuclease</keyword>
<sequence>MTLRFVIGRSGSGKTHHCLEEIRQQVLAQPEGPPIVILVPEQATFQTEYELLNHSELKGSIRAQALSFRRLSFRIMQETGGTALIPISENGKNMLLYKIVHRLEEQLQLFQGSHTQHGFIERLGELMTELKRYGIDATQLSDYAVNRLPQKSSSLLGRKLNDLLKISEHLEQELEGLYVDAEDYLSWLIRGYHQAPSMADTQVWVDGFHGFTPKEFDALASLMKHSKAMTITLCLDKLYELGEQPHELDLFRPTAETYMKLRDLAIANGVTIEEPLFLDGTPYRFRENPMLAHVERNYGGRGKLTLTEDELRHGGVSLHAAAGRRAEIEAVARDIVRRVRDEGARYRDLAVMVRNAPDYNDYIKAVFADYEIPYFLDQKNAALHHPFVEFIRSALEIAVHGWRFEAVFRCIKTELLIPEDGSLTRESFDLLENYALATGMNGNRWTTLSQWKPLTRDTLEGDPIGAGEKELREFEVIMAAREAVIPVIRKFARELKKASSVRQMCEAVYRLFIAIEAPDRLERWSRKAIANGNPLKAREHRQLWDGVMDLLDQLTEMTGTEAMPVELFAGMVETGLESLKLASVPPSLDQVLIGSMDRTRSGQVSVCYLLGANDGVMPQRMQEDGVLTEAERETLEYGGLVMAPGVRRKLLDERFMIYGSLTTPNKHLWISWPLADEEGKSLHPSEVIRHLKNLFPGLQEEGVAGEPVPSMPELEQQAFMAHSERTLSYLITQLRSWKHGGEIAPIWWEAYNWFAVRPQWQDKLQRLVASLQYRNEEVTLSNETADLLYGRLLRGSVSRMERFVSCPFQHFAIHGLRLRERALYKLAAPDIGQLFHAALSRLTESLGDQFGAYTPEQLRQLSAEVVGELAQRLQSQILYSSSRHQYVARKLRDIISQAAIILGEHARRAQFKPVGLEIGFGPEGPLPPVTIPLSGGRTLEMVGRIDRVDAAQTTDGLLLRVIDYKSSAKQLRLEEVAYGMALQMLTYLDVLLTHAPEWLGQPAKAAGALYFHVHNPMLSSSNGMLPAKAQTEILKRFKLKGLVLADEETVRMMDNSLATGYSELLPLALKRDGGFYSSSSVVSDEQWGTLRKSVRGTLRRIGERIAGGDVSIAPYRLGGKTPCQFCAYKPVCHFDPLIEGNCYTKLNKPGKDEVWGLLASADDEEHASSEQPEQNVNEKEEREQ</sequence>
<dbReference type="InterPro" id="IPR027417">
    <property type="entry name" value="P-loop_NTPase"/>
</dbReference>
<dbReference type="HAMAP" id="MF_01452">
    <property type="entry name" value="AddB_type1"/>
    <property type="match status" value="1"/>
</dbReference>
<keyword evidence="7 14" id="KW-0347">Helicase</keyword>
<dbReference type="GO" id="GO:0008409">
    <property type="term" value="F:5'-3' exonuclease activity"/>
    <property type="evidence" value="ECO:0007669"/>
    <property type="project" value="UniProtKB-UniRule"/>
</dbReference>
<keyword evidence="11 14" id="KW-0411">Iron-sulfur</keyword>
<keyword evidence="10 14" id="KW-0408">Iron</keyword>
<dbReference type="SUPFAM" id="SSF52540">
    <property type="entry name" value="P-loop containing nucleoside triphosphate hydrolases"/>
    <property type="match status" value="1"/>
</dbReference>
<dbReference type="NCBIfam" id="TIGR02773">
    <property type="entry name" value="addB_Gpos"/>
    <property type="match status" value="1"/>
</dbReference>
<dbReference type="GO" id="GO:0000724">
    <property type="term" value="P:double-strand break repair via homologous recombination"/>
    <property type="evidence" value="ECO:0007669"/>
    <property type="project" value="UniProtKB-UniRule"/>
</dbReference>
<feature type="binding site" evidence="14">
    <location>
        <position position="1132"/>
    </location>
    <ligand>
        <name>[4Fe-4S] cluster</name>
        <dbReference type="ChEBI" id="CHEBI:49883"/>
    </ligand>
</feature>
<dbReference type="EMBL" id="CP034437">
    <property type="protein sequence ID" value="AZN40455.1"/>
    <property type="molecule type" value="Genomic_DNA"/>
</dbReference>
<keyword evidence="5 14" id="KW-0227">DNA damage</keyword>
<dbReference type="Pfam" id="PF21445">
    <property type="entry name" value="ADDB_N"/>
    <property type="match status" value="1"/>
</dbReference>
<keyword evidence="8 14" id="KW-0269">Exonuclease</keyword>
<feature type="binding site" evidence="14">
    <location>
        <position position="1123"/>
    </location>
    <ligand>
        <name>[4Fe-4S] cluster</name>
        <dbReference type="ChEBI" id="CHEBI:49883"/>
    </ligand>
</feature>
<dbReference type="Pfam" id="PF12705">
    <property type="entry name" value="PDDEXK_1"/>
    <property type="match status" value="1"/>
</dbReference>
<evidence type="ECO:0000256" key="15">
    <source>
        <dbReference type="SAM" id="MobiDB-lite"/>
    </source>
</evidence>
<reference evidence="18" key="1">
    <citation type="submission" date="2018-12" db="EMBL/GenBank/DDBJ databases">
        <title>Genome sequence of Peanibacillus sp.</title>
        <authorList>
            <person name="Subramani G."/>
            <person name="Srinivasan S."/>
            <person name="Kim M.K."/>
        </authorList>
    </citation>
    <scope>NUCLEOTIDE SEQUENCE [LARGE SCALE GENOMIC DNA]</scope>
    <source>
        <strain evidence="18">18JY67-1</strain>
    </source>
</reference>
<keyword evidence="1 14" id="KW-0004">4Fe-4S</keyword>
<proteinExistence type="inferred from homology"/>
<dbReference type="EC" id="3.1.-.-" evidence="14"/>
<dbReference type="PANTHER" id="PTHR30591">
    <property type="entry name" value="RECBCD ENZYME SUBUNIT RECC"/>
    <property type="match status" value="1"/>
</dbReference>
<keyword evidence="4 14" id="KW-0547">Nucleotide-binding</keyword>
<keyword evidence="13 14" id="KW-0234">DNA repair</keyword>
<keyword evidence="6 14" id="KW-0378">Hydrolase</keyword>
<evidence type="ECO:0000256" key="7">
    <source>
        <dbReference type="ARBA" id="ARBA00022806"/>
    </source>
</evidence>
<comment type="cofactor">
    <cofactor evidence="14">
        <name>Mg(2+)</name>
        <dbReference type="ChEBI" id="CHEBI:18420"/>
    </cofactor>
</comment>
<dbReference type="GO" id="GO:0051539">
    <property type="term" value="F:4 iron, 4 sulfur cluster binding"/>
    <property type="evidence" value="ECO:0007669"/>
    <property type="project" value="UniProtKB-KW"/>
</dbReference>
<evidence type="ECO:0000256" key="9">
    <source>
        <dbReference type="ARBA" id="ARBA00022840"/>
    </source>
</evidence>
<evidence type="ECO:0000259" key="16">
    <source>
        <dbReference type="PROSITE" id="PS51217"/>
    </source>
</evidence>
<dbReference type="PANTHER" id="PTHR30591:SF1">
    <property type="entry name" value="RECBCD ENZYME SUBUNIT RECC"/>
    <property type="match status" value="1"/>
</dbReference>
<evidence type="ECO:0000256" key="14">
    <source>
        <dbReference type="HAMAP-Rule" id="MF_01452"/>
    </source>
</evidence>
<evidence type="ECO:0000256" key="13">
    <source>
        <dbReference type="ARBA" id="ARBA00023204"/>
    </source>
</evidence>
<dbReference type="GO" id="GO:0004386">
    <property type="term" value="F:helicase activity"/>
    <property type="evidence" value="ECO:0007669"/>
    <property type="project" value="UniProtKB-KW"/>
</dbReference>
<comment type="miscellaneous">
    <text evidence="14">Despite having conserved helicase domains, this subunit does not have helicase activity.</text>
</comment>
<feature type="domain" description="UvrD-like helicase C-terminal" evidence="16">
    <location>
        <begin position="284"/>
        <end position="589"/>
    </location>
</feature>
<dbReference type="KEGG" id="palb:EJC50_12915"/>
<organism evidence="17 18">
    <name type="scientific">Paenibacillus albus</name>
    <dbReference type="NCBI Taxonomy" id="2495582"/>
    <lineage>
        <taxon>Bacteria</taxon>
        <taxon>Bacillati</taxon>
        <taxon>Bacillota</taxon>
        <taxon>Bacilli</taxon>
        <taxon>Bacillales</taxon>
        <taxon>Paenibacillaceae</taxon>
        <taxon>Paenibacillus</taxon>
    </lineage>
</organism>
<comment type="cofactor">
    <cofactor evidence="14">
        <name>[4Fe-4S] cluster</name>
        <dbReference type="ChEBI" id="CHEBI:49883"/>
    </cofactor>
    <text evidence="14">Binds 1 [4Fe-4S] cluster.</text>
</comment>
<dbReference type="GO" id="GO:0046872">
    <property type="term" value="F:metal ion binding"/>
    <property type="evidence" value="ECO:0007669"/>
    <property type="project" value="UniProtKB-KW"/>
</dbReference>
<name>A0A3Q8X4Q8_9BACL</name>
<dbReference type="InterPro" id="IPR049035">
    <property type="entry name" value="ADDB_N"/>
</dbReference>
<dbReference type="Proteomes" id="UP000272528">
    <property type="component" value="Chromosome"/>
</dbReference>
<dbReference type="OrthoDB" id="9758506at2"/>
<evidence type="ECO:0000256" key="10">
    <source>
        <dbReference type="ARBA" id="ARBA00023004"/>
    </source>
</evidence>
<evidence type="ECO:0000256" key="4">
    <source>
        <dbReference type="ARBA" id="ARBA00022741"/>
    </source>
</evidence>
<dbReference type="GO" id="GO:0005524">
    <property type="term" value="F:ATP binding"/>
    <property type="evidence" value="ECO:0007669"/>
    <property type="project" value="UniProtKB-UniRule"/>
</dbReference>
<dbReference type="AlphaFoldDB" id="A0A3Q8X4Q8"/>
<protein>
    <recommendedName>
        <fullName evidence="14">ATP-dependent helicase/deoxyribonuclease subunit B</fullName>
        <ecNumber evidence="14">3.1.-.-</ecNumber>
    </recommendedName>
    <alternativeName>
        <fullName evidence="14">ATP-dependent helicase/nuclease subunit AddB</fullName>
    </alternativeName>
</protein>
<keyword evidence="3 14" id="KW-0479">Metal-binding</keyword>
<evidence type="ECO:0000256" key="12">
    <source>
        <dbReference type="ARBA" id="ARBA00023125"/>
    </source>
</evidence>
<dbReference type="InterPro" id="IPR014017">
    <property type="entry name" value="DNA_helicase_UvrD-like_C"/>
</dbReference>
<accession>A0A3Q8X4Q8</accession>
<comment type="similarity">
    <text evidence="14">Belongs to the helicase family. AddB/RexB type 1 subfamily.</text>
</comment>
<evidence type="ECO:0000256" key="8">
    <source>
        <dbReference type="ARBA" id="ARBA00022839"/>
    </source>
</evidence>
<feature type="binding site" evidence="14">
    <location>
        <position position="806"/>
    </location>
    <ligand>
        <name>[4Fe-4S] cluster</name>
        <dbReference type="ChEBI" id="CHEBI:49883"/>
    </ligand>
</feature>
<dbReference type="PROSITE" id="PS51217">
    <property type="entry name" value="UVRD_HELICASE_CTER"/>
    <property type="match status" value="1"/>
</dbReference>
<evidence type="ECO:0000256" key="1">
    <source>
        <dbReference type="ARBA" id="ARBA00022485"/>
    </source>
</evidence>
<keyword evidence="12 14" id="KW-0238">DNA-binding</keyword>
<dbReference type="GO" id="GO:0003690">
    <property type="term" value="F:double-stranded DNA binding"/>
    <property type="evidence" value="ECO:0007669"/>
    <property type="project" value="UniProtKB-UniRule"/>
</dbReference>
<dbReference type="RefSeq" id="WP_126015684.1">
    <property type="nucleotide sequence ID" value="NZ_CP034437.1"/>
</dbReference>
<dbReference type="InterPro" id="IPR038726">
    <property type="entry name" value="PDDEXK_AddAB-type"/>
</dbReference>
<evidence type="ECO:0000256" key="6">
    <source>
        <dbReference type="ARBA" id="ARBA00022801"/>
    </source>
</evidence>
<evidence type="ECO:0000256" key="5">
    <source>
        <dbReference type="ARBA" id="ARBA00022763"/>
    </source>
</evidence>
<feature type="binding site" evidence="14">
    <location>
        <position position="1126"/>
    </location>
    <ligand>
        <name>[4Fe-4S] cluster</name>
        <dbReference type="ChEBI" id="CHEBI:49883"/>
    </ligand>
</feature>
<evidence type="ECO:0000256" key="11">
    <source>
        <dbReference type="ARBA" id="ARBA00023014"/>
    </source>
</evidence>
<comment type="subunit">
    <text evidence="14">Heterodimer of AddA and AddB.</text>
</comment>
<evidence type="ECO:0000256" key="2">
    <source>
        <dbReference type="ARBA" id="ARBA00022722"/>
    </source>
</evidence>
<evidence type="ECO:0000313" key="17">
    <source>
        <dbReference type="EMBL" id="AZN40455.1"/>
    </source>
</evidence>
<keyword evidence="9 14" id="KW-0067">ATP-binding</keyword>
<dbReference type="Gene3D" id="6.10.140.1030">
    <property type="match status" value="1"/>
</dbReference>
<evidence type="ECO:0000313" key="18">
    <source>
        <dbReference type="Proteomes" id="UP000272528"/>
    </source>
</evidence>
<dbReference type="Gene3D" id="3.40.50.300">
    <property type="entry name" value="P-loop containing nucleotide triphosphate hydrolases"/>
    <property type="match status" value="3"/>
</dbReference>
<comment type="function">
    <text evidence="14">The heterodimer acts as both an ATP-dependent DNA helicase and an ATP-dependent, dual-direction single-stranded exonuclease. Recognizes the chi site generating a DNA molecule suitable for the initiation of homologous recombination. The AddB subunit has 5' -&gt; 3' nuclease activity but not helicase activity.</text>
</comment>